<comment type="caution">
    <text evidence="1">The sequence shown here is derived from an EMBL/GenBank/DDBJ whole genome shotgun (WGS) entry which is preliminary data.</text>
</comment>
<accession>A0ABS2KGD9</accession>
<organism evidence="1 2">
    <name type="scientific">Dyella mobilis</name>
    <dbReference type="NCBI Taxonomy" id="1849582"/>
    <lineage>
        <taxon>Bacteria</taxon>
        <taxon>Pseudomonadati</taxon>
        <taxon>Pseudomonadota</taxon>
        <taxon>Gammaproteobacteria</taxon>
        <taxon>Lysobacterales</taxon>
        <taxon>Rhodanobacteraceae</taxon>
        <taxon>Dyella</taxon>
    </lineage>
</organism>
<name>A0ABS2KGD9_9GAMM</name>
<evidence type="ECO:0000313" key="2">
    <source>
        <dbReference type="Proteomes" id="UP001430193"/>
    </source>
</evidence>
<dbReference type="EMBL" id="JADIKF010000038">
    <property type="protein sequence ID" value="MBM7129443.1"/>
    <property type="molecule type" value="Genomic_DNA"/>
</dbReference>
<sequence>MATKIKRNLILKFARFRVGRRHDFTPPALHELLLQVHAQTTKFSQRHFPPPTALPNGQQCVFIKNIAPRTGKPNDGVIFEVCAYTYGLEQDQFRPDFDSSDPDIQTGRVHDEEGEIREILHTYRCVALGQALIVENNRGAGGLQYLSHLLAHLFNRYCDDTLPGIELMDVVTKDLDHTIEAGGGVQSIDLKLVDTRPLPKRTFVTKRMNDLRESVPGAKQLKISWVAEDSVLSAEAAVKVAQEWSHKESPLEALAIRLKDGQVISSLETYRAKREIEVQVTPEGALAVSEIETGLWHYLDELRMVDSKGWRVLDDQGNLVQAQLVPSKRR</sequence>
<evidence type="ECO:0000313" key="1">
    <source>
        <dbReference type="EMBL" id="MBM7129443.1"/>
    </source>
</evidence>
<reference evidence="1" key="1">
    <citation type="submission" date="2020-10" db="EMBL/GenBank/DDBJ databases">
        <title>Phylogeny of dyella-like bacteria.</title>
        <authorList>
            <person name="Fu J."/>
        </authorList>
    </citation>
    <scope>NUCLEOTIDE SEQUENCE</scope>
    <source>
        <strain evidence="1">DHON07</strain>
    </source>
</reference>
<gene>
    <name evidence="1" type="ORF">ISS99_07895</name>
</gene>
<dbReference type="RefSeq" id="WP_204631068.1">
    <property type="nucleotide sequence ID" value="NZ_BSOC01000003.1"/>
</dbReference>
<proteinExistence type="predicted"/>
<protein>
    <submittedName>
        <fullName evidence="1">Uncharacterized protein</fullName>
    </submittedName>
</protein>
<dbReference type="Proteomes" id="UP001430193">
    <property type="component" value="Unassembled WGS sequence"/>
</dbReference>
<keyword evidence="2" id="KW-1185">Reference proteome</keyword>